<dbReference type="PANTHER" id="PTHR47427:SF2">
    <property type="entry name" value="C2H2-TYPE DOMAIN-CONTAINING PROTEIN"/>
    <property type="match status" value="1"/>
</dbReference>
<dbReference type="PROSITE" id="PS50157">
    <property type="entry name" value="ZINC_FINGER_C2H2_2"/>
    <property type="match status" value="2"/>
</dbReference>
<evidence type="ECO:0000313" key="5">
    <source>
        <dbReference type="EMBL" id="CAH7672754.1"/>
    </source>
</evidence>
<dbReference type="InterPro" id="IPR052127">
    <property type="entry name" value="STE12_transcription_factor"/>
</dbReference>
<dbReference type="GO" id="GO:1990527">
    <property type="term" value="C:Tec1p-Ste12p-Dig1p complex"/>
    <property type="evidence" value="ECO:0007669"/>
    <property type="project" value="TreeGrafter"/>
</dbReference>
<dbReference type="GO" id="GO:0003700">
    <property type="term" value="F:DNA-binding transcription factor activity"/>
    <property type="evidence" value="ECO:0007669"/>
    <property type="project" value="TreeGrafter"/>
</dbReference>
<dbReference type="InterPro" id="IPR013087">
    <property type="entry name" value="Znf_C2H2_type"/>
</dbReference>
<sequence length="483" mass="53503">MTTSPSPHLQDLIQSVAPLEIIGTPGMNPPSLAMVVSSILGKGPHNDVAFPISPDNCHLTEDTLYRNRSNTPECEFPNTPFYFGIDSSFSNIAQIQPNSFIPDPFLYSSSISSGSSRPCTAEYDEKIGSINGDYQPGIVLLGSDTPLSTISPFISDEKDGCTSPSLFYDFLHVPSSNSPNDTCLIPGKYMKMNTPVNGPNSAVQDFFNPESTPLSFSDPFSPHLFQSEQAASVSTPLFNTTFTESASWYDAIPPNFNPQLEGALPSSEHFASSCSQPDLLLCDPLCHFRGNQLSKGVVRADYEKKATYLGENCKKTSMTDQVSRIIFENFTDSKKSCTGRRASKNRSGPTCSDNGTRLKVERQLSHGRGTRQPSQLGPCVNKAETRPFVCEFILPDMKTKCGSRFQRSEHLKRHSATHKNEKNHQCPICLNFFGRTDNLQQHIKTHSNSNGRNSKLLRAKEEKLKAGIFFENRARSSKKRRKM</sequence>
<evidence type="ECO:0000256" key="1">
    <source>
        <dbReference type="ARBA" id="ARBA00004123"/>
    </source>
</evidence>
<evidence type="ECO:0000256" key="2">
    <source>
        <dbReference type="ARBA" id="ARBA00023242"/>
    </source>
</evidence>
<keyword evidence="3" id="KW-0863">Zinc-finger</keyword>
<feature type="domain" description="C2H2-type" evidence="4">
    <location>
        <begin position="424"/>
        <end position="451"/>
    </location>
</feature>
<dbReference type="Gene3D" id="3.30.160.60">
    <property type="entry name" value="Classic Zinc Finger"/>
    <property type="match status" value="2"/>
</dbReference>
<accession>A0AAV0AT72</accession>
<dbReference type="SUPFAM" id="SSF57667">
    <property type="entry name" value="beta-beta-alpha zinc fingers"/>
    <property type="match status" value="1"/>
</dbReference>
<dbReference type="PROSITE" id="PS00028">
    <property type="entry name" value="ZINC_FINGER_C2H2_1"/>
    <property type="match status" value="1"/>
</dbReference>
<dbReference type="EMBL" id="CALTRL010001495">
    <property type="protein sequence ID" value="CAH7672754.1"/>
    <property type="molecule type" value="Genomic_DNA"/>
</dbReference>
<dbReference type="GO" id="GO:0005634">
    <property type="term" value="C:nucleus"/>
    <property type="evidence" value="ECO:0007669"/>
    <property type="project" value="UniProtKB-SubCell"/>
</dbReference>
<keyword evidence="6" id="KW-1185">Reference proteome</keyword>
<evidence type="ECO:0000259" key="4">
    <source>
        <dbReference type="PROSITE" id="PS50157"/>
    </source>
</evidence>
<evidence type="ECO:0000256" key="3">
    <source>
        <dbReference type="PROSITE-ProRule" id="PRU00042"/>
    </source>
</evidence>
<keyword evidence="3" id="KW-0479">Metal-binding</keyword>
<gene>
    <name evidence="5" type="ORF">PPACK8108_LOCUS7587</name>
</gene>
<dbReference type="Proteomes" id="UP001153365">
    <property type="component" value="Unassembled WGS sequence"/>
</dbReference>
<feature type="domain" description="C2H2-type" evidence="4">
    <location>
        <begin position="388"/>
        <end position="423"/>
    </location>
</feature>
<dbReference type="GO" id="GO:0008270">
    <property type="term" value="F:zinc ion binding"/>
    <property type="evidence" value="ECO:0007669"/>
    <property type="project" value="UniProtKB-KW"/>
</dbReference>
<dbReference type="AlphaFoldDB" id="A0AAV0AT72"/>
<dbReference type="InterPro" id="IPR036236">
    <property type="entry name" value="Znf_C2H2_sf"/>
</dbReference>
<keyword evidence="3" id="KW-0862">Zinc</keyword>
<reference evidence="5" key="1">
    <citation type="submission" date="2022-06" db="EMBL/GenBank/DDBJ databases">
        <authorList>
            <consortium name="SYNGENTA / RWTH Aachen University"/>
        </authorList>
    </citation>
    <scope>NUCLEOTIDE SEQUENCE</scope>
</reference>
<keyword evidence="2" id="KW-0539">Nucleus</keyword>
<evidence type="ECO:0000313" key="6">
    <source>
        <dbReference type="Proteomes" id="UP001153365"/>
    </source>
</evidence>
<comment type="subcellular location">
    <subcellularLocation>
        <location evidence="1">Nucleus</location>
    </subcellularLocation>
</comment>
<organism evidence="5 6">
    <name type="scientific">Phakopsora pachyrhizi</name>
    <name type="common">Asian soybean rust disease fungus</name>
    <dbReference type="NCBI Taxonomy" id="170000"/>
    <lineage>
        <taxon>Eukaryota</taxon>
        <taxon>Fungi</taxon>
        <taxon>Dikarya</taxon>
        <taxon>Basidiomycota</taxon>
        <taxon>Pucciniomycotina</taxon>
        <taxon>Pucciniomycetes</taxon>
        <taxon>Pucciniales</taxon>
        <taxon>Phakopsoraceae</taxon>
        <taxon>Phakopsora</taxon>
    </lineage>
</organism>
<protein>
    <submittedName>
        <fullName evidence="5">Expressed protein</fullName>
    </submittedName>
</protein>
<name>A0AAV0AT72_PHAPC</name>
<proteinExistence type="predicted"/>
<dbReference type="PANTHER" id="PTHR47427">
    <property type="entry name" value="PROTEIN STE12"/>
    <property type="match status" value="1"/>
</dbReference>
<dbReference type="GO" id="GO:1990526">
    <property type="term" value="C:Ste12p-Dig1p-Dig2p complex"/>
    <property type="evidence" value="ECO:0007669"/>
    <property type="project" value="TreeGrafter"/>
</dbReference>
<dbReference type="SMART" id="SM00355">
    <property type="entry name" value="ZnF_C2H2"/>
    <property type="match status" value="2"/>
</dbReference>
<comment type="caution">
    <text evidence="5">The sequence shown here is derived from an EMBL/GenBank/DDBJ whole genome shotgun (WGS) entry which is preliminary data.</text>
</comment>